<feature type="transmembrane region" description="Helical" evidence="7">
    <location>
        <begin position="75"/>
        <end position="93"/>
    </location>
</feature>
<comment type="similarity">
    <text evidence="6">Belongs to the peptidase M48 family.</text>
</comment>
<feature type="transmembrane region" description="Helical" evidence="7">
    <location>
        <begin position="113"/>
        <end position="137"/>
    </location>
</feature>
<protein>
    <submittedName>
        <fullName evidence="10">Protease HtpX</fullName>
    </submittedName>
</protein>
<keyword evidence="7" id="KW-1133">Transmembrane helix</keyword>
<organism evidence="10 11">
    <name type="scientific">Stieleria maiorica</name>
    <dbReference type="NCBI Taxonomy" id="2795974"/>
    <lineage>
        <taxon>Bacteria</taxon>
        <taxon>Pseudomonadati</taxon>
        <taxon>Planctomycetota</taxon>
        <taxon>Planctomycetia</taxon>
        <taxon>Pirellulales</taxon>
        <taxon>Pirellulaceae</taxon>
        <taxon>Stieleria</taxon>
    </lineage>
</organism>
<keyword evidence="7" id="KW-0812">Transmembrane</keyword>
<gene>
    <name evidence="10" type="primary">htpX</name>
    <name evidence="10" type="ORF">Mal15_19980</name>
</gene>
<feature type="transmembrane region" description="Helical" evidence="7">
    <location>
        <begin position="290"/>
        <end position="307"/>
    </location>
</feature>
<dbReference type="KEGG" id="smam:Mal15_19980"/>
<accession>A0A5B9M9R5</accession>
<dbReference type="GO" id="GO:0006508">
    <property type="term" value="P:proteolysis"/>
    <property type="evidence" value="ECO:0007669"/>
    <property type="project" value="UniProtKB-KW"/>
</dbReference>
<proteinExistence type="inferred from homology"/>
<dbReference type="Pfam" id="PF01435">
    <property type="entry name" value="Peptidase_M48"/>
    <property type="match status" value="1"/>
</dbReference>
<dbReference type="GO" id="GO:0004222">
    <property type="term" value="F:metalloendopeptidase activity"/>
    <property type="evidence" value="ECO:0007669"/>
    <property type="project" value="InterPro"/>
</dbReference>
<sequence length="417" mass="45355" precursor="true">MQLYYFLAVILSLSLGSLPASSQSFARAAGFTALVIVAWWVLCYLAVRLVVRLIDQGEVDARVGYDWFDRQTECFRWFSLGLVLLCLGGFGLGRNFDQLPVVQDSLALQATVLLFPAMAMMSGLWAGEYLFAARLGLVRPNVWAGLKSIVATLRCSVGWLIAPIVGILALIDFVSLTSIGDQVPPWVAWGALGLVLVAGIPVLVRRIFPTTPLDDATLHWIRSVVAAAGIPRCKIVQWDTGLRTHNAMIAGLLGRFRVLMLSDRLVRELSREELAMVILHEVAHARRHHVPLRIAALVPAWLAGAALERGLMHDSLSAWVADWATDWAGTLGSALSLLATVLILRIVSYRSEYDADAVACRLAPTVSQVCADVPPTESEAGHQLAAALLRVTEDSDAARKPTWLHPGIGDRIDAFAG</sequence>
<keyword evidence="2" id="KW-0479">Metal-binding</keyword>
<evidence type="ECO:0000313" key="11">
    <source>
        <dbReference type="Proteomes" id="UP000321353"/>
    </source>
</evidence>
<dbReference type="RefSeq" id="WP_147867545.1">
    <property type="nucleotide sequence ID" value="NZ_CP036264.1"/>
</dbReference>
<keyword evidence="11" id="KW-1185">Reference proteome</keyword>
<keyword evidence="5 6" id="KW-0482">Metalloprotease</keyword>
<keyword evidence="8" id="KW-0732">Signal</keyword>
<dbReference type="Proteomes" id="UP000321353">
    <property type="component" value="Chromosome"/>
</dbReference>
<dbReference type="GO" id="GO:0046872">
    <property type="term" value="F:metal ion binding"/>
    <property type="evidence" value="ECO:0007669"/>
    <property type="project" value="UniProtKB-KW"/>
</dbReference>
<evidence type="ECO:0000256" key="6">
    <source>
        <dbReference type="RuleBase" id="RU003983"/>
    </source>
</evidence>
<keyword evidence="7" id="KW-0472">Membrane</keyword>
<reference evidence="10 11" key="1">
    <citation type="submission" date="2019-02" db="EMBL/GenBank/DDBJ databases">
        <title>Planctomycetal bacteria perform biofilm scaping via a novel small molecule.</title>
        <authorList>
            <person name="Jeske O."/>
            <person name="Boedeker C."/>
            <person name="Wiegand S."/>
            <person name="Breitling P."/>
            <person name="Kallscheuer N."/>
            <person name="Jogler M."/>
            <person name="Rohde M."/>
            <person name="Petersen J."/>
            <person name="Medema M.H."/>
            <person name="Surup F."/>
            <person name="Jogler C."/>
        </authorList>
    </citation>
    <scope>NUCLEOTIDE SEQUENCE [LARGE SCALE GENOMIC DNA]</scope>
    <source>
        <strain evidence="10 11">Mal15</strain>
    </source>
</reference>
<keyword evidence="4 6" id="KW-0862">Zinc</keyword>
<evidence type="ECO:0000313" key="10">
    <source>
        <dbReference type="EMBL" id="QEF97952.1"/>
    </source>
</evidence>
<evidence type="ECO:0000256" key="3">
    <source>
        <dbReference type="ARBA" id="ARBA00022801"/>
    </source>
</evidence>
<evidence type="ECO:0000256" key="5">
    <source>
        <dbReference type="ARBA" id="ARBA00023049"/>
    </source>
</evidence>
<feature type="domain" description="Peptidase M48" evidence="9">
    <location>
        <begin position="221"/>
        <end position="364"/>
    </location>
</feature>
<comment type="cofactor">
    <cofactor evidence="6">
        <name>Zn(2+)</name>
        <dbReference type="ChEBI" id="CHEBI:29105"/>
    </cofactor>
    <text evidence="6">Binds 1 zinc ion per subunit.</text>
</comment>
<evidence type="ECO:0000256" key="4">
    <source>
        <dbReference type="ARBA" id="ARBA00022833"/>
    </source>
</evidence>
<feature type="transmembrane region" description="Helical" evidence="7">
    <location>
        <begin position="157"/>
        <end position="180"/>
    </location>
</feature>
<evidence type="ECO:0000256" key="2">
    <source>
        <dbReference type="ARBA" id="ARBA00022723"/>
    </source>
</evidence>
<keyword evidence="3 6" id="KW-0378">Hydrolase</keyword>
<evidence type="ECO:0000256" key="8">
    <source>
        <dbReference type="SAM" id="SignalP"/>
    </source>
</evidence>
<evidence type="ECO:0000256" key="7">
    <source>
        <dbReference type="SAM" id="Phobius"/>
    </source>
</evidence>
<feature type="transmembrane region" description="Helical" evidence="7">
    <location>
        <begin position="327"/>
        <end position="347"/>
    </location>
</feature>
<dbReference type="InterPro" id="IPR001915">
    <property type="entry name" value="Peptidase_M48"/>
</dbReference>
<feature type="chain" id="PRO_5022982716" evidence="8">
    <location>
        <begin position="23"/>
        <end position="417"/>
    </location>
</feature>
<evidence type="ECO:0000259" key="9">
    <source>
        <dbReference type="Pfam" id="PF01435"/>
    </source>
</evidence>
<evidence type="ECO:0000256" key="1">
    <source>
        <dbReference type="ARBA" id="ARBA00022670"/>
    </source>
</evidence>
<name>A0A5B9M9R5_9BACT</name>
<dbReference type="AlphaFoldDB" id="A0A5B9M9R5"/>
<feature type="transmembrane region" description="Helical" evidence="7">
    <location>
        <begin position="36"/>
        <end position="54"/>
    </location>
</feature>
<dbReference type="Gene3D" id="3.30.2010.10">
    <property type="entry name" value="Metalloproteases ('zincins'), catalytic domain"/>
    <property type="match status" value="1"/>
</dbReference>
<keyword evidence="1 6" id="KW-0645">Protease</keyword>
<feature type="transmembrane region" description="Helical" evidence="7">
    <location>
        <begin position="186"/>
        <end position="204"/>
    </location>
</feature>
<feature type="signal peptide" evidence="8">
    <location>
        <begin position="1"/>
        <end position="22"/>
    </location>
</feature>
<dbReference type="EMBL" id="CP036264">
    <property type="protein sequence ID" value="QEF97952.1"/>
    <property type="molecule type" value="Genomic_DNA"/>
</dbReference>